<proteinExistence type="predicted"/>
<comment type="caution">
    <text evidence="1">The sequence shown here is derived from an EMBL/GenBank/DDBJ whole genome shotgun (WGS) entry which is preliminary data.</text>
</comment>
<organism evidence="1 2">
    <name type="scientific">Moniliophthora roreri (strain MCA 2997)</name>
    <name type="common">Cocoa frosty pod rot fungus</name>
    <name type="synonym">Crinipellis roreri</name>
    <dbReference type="NCBI Taxonomy" id="1381753"/>
    <lineage>
        <taxon>Eukaryota</taxon>
        <taxon>Fungi</taxon>
        <taxon>Dikarya</taxon>
        <taxon>Basidiomycota</taxon>
        <taxon>Agaricomycotina</taxon>
        <taxon>Agaricomycetes</taxon>
        <taxon>Agaricomycetidae</taxon>
        <taxon>Agaricales</taxon>
        <taxon>Marasmiineae</taxon>
        <taxon>Marasmiaceae</taxon>
        <taxon>Moniliophthora</taxon>
    </lineage>
</organism>
<protein>
    <submittedName>
        <fullName evidence="1">Uncharacterized protein</fullName>
    </submittedName>
</protein>
<name>V2XJH2_MONRO</name>
<evidence type="ECO:0000313" key="2">
    <source>
        <dbReference type="Proteomes" id="UP000017559"/>
    </source>
</evidence>
<dbReference type="KEGG" id="mrr:Moror_4333"/>
<gene>
    <name evidence="1" type="ORF">Moror_4333</name>
</gene>
<dbReference type="AlphaFoldDB" id="V2XJH2"/>
<accession>V2XJH2</accession>
<dbReference type="HOGENOM" id="CLU_1928148_0_0_1"/>
<dbReference type="Proteomes" id="UP000017559">
    <property type="component" value="Unassembled WGS sequence"/>
</dbReference>
<keyword evidence="2" id="KW-1185">Reference proteome</keyword>
<sequence>MEDTRMAALEDVWELGGMVEFVGQCIGDDSQILDGDTRQNRAYGDITLSQTSMLRQIHTLTSTARVLQLHHSTASLLASLPFRDHSQLYPGVHAAWYQNPQDKQCTMPTRVFPTTPSHKGFTMHFTVPFLM</sequence>
<dbReference type="EMBL" id="AWSO01000270">
    <property type="protein sequence ID" value="ESK92620.1"/>
    <property type="molecule type" value="Genomic_DNA"/>
</dbReference>
<reference evidence="1 2" key="1">
    <citation type="journal article" date="2014" name="BMC Genomics">
        <title>Genome and secretome analysis of the hemibiotrophic fungal pathogen, Moniliophthora roreri, which causes frosty pod rot disease of cacao: mechanisms of the biotrophic and necrotrophic phases.</title>
        <authorList>
            <person name="Meinhardt L.W."/>
            <person name="Costa G.G.L."/>
            <person name="Thomazella D.P.T."/>
            <person name="Teixeira P.J.P.L."/>
            <person name="Carazzolle M.F."/>
            <person name="Schuster S.C."/>
            <person name="Carlson J.E."/>
            <person name="Guiltinan M.J."/>
            <person name="Mieczkowski P."/>
            <person name="Farmer A."/>
            <person name="Ramaraj T."/>
            <person name="Crozier J."/>
            <person name="Davis R.E."/>
            <person name="Shao J."/>
            <person name="Melnick R.L."/>
            <person name="Pereira G.A.G."/>
            <person name="Bailey B.A."/>
        </authorList>
    </citation>
    <scope>NUCLEOTIDE SEQUENCE [LARGE SCALE GENOMIC DNA]</scope>
    <source>
        <strain evidence="1 2">MCA 2997</strain>
    </source>
</reference>
<evidence type="ECO:0000313" key="1">
    <source>
        <dbReference type="EMBL" id="ESK92620.1"/>
    </source>
</evidence>